<feature type="transmembrane region" description="Helical" evidence="6">
    <location>
        <begin position="297"/>
        <end position="324"/>
    </location>
</feature>
<dbReference type="InterPro" id="IPR013604">
    <property type="entry name" value="7TM_chemorcpt"/>
</dbReference>
<dbReference type="GO" id="GO:0050909">
    <property type="term" value="P:sensory perception of taste"/>
    <property type="evidence" value="ECO:0007669"/>
    <property type="project" value="InterPro"/>
</dbReference>
<evidence type="ECO:0000313" key="7">
    <source>
        <dbReference type="EMBL" id="CAD7011829.1"/>
    </source>
</evidence>
<keyword evidence="4 6" id="KW-1133">Transmembrane helix</keyword>
<keyword evidence="3 6" id="KW-0812">Transmembrane</keyword>
<dbReference type="GO" id="GO:0007165">
    <property type="term" value="P:signal transduction"/>
    <property type="evidence" value="ECO:0007669"/>
    <property type="project" value="UniProtKB-KW"/>
</dbReference>
<feature type="transmembrane region" description="Helical" evidence="6">
    <location>
        <begin position="49"/>
        <end position="68"/>
    </location>
</feature>
<comment type="function">
    <text evidence="6">Gustatory receptor which mediates acceptance or avoidance behavior, depending on its substrates.</text>
</comment>
<dbReference type="Pfam" id="PF08395">
    <property type="entry name" value="7tm_7"/>
    <property type="match status" value="1"/>
</dbReference>
<evidence type="ECO:0000256" key="4">
    <source>
        <dbReference type="ARBA" id="ARBA00022989"/>
    </source>
</evidence>
<dbReference type="Proteomes" id="UP000606786">
    <property type="component" value="Unassembled WGS sequence"/>
</dbReference>
<comment type="similarity">
    <text evidence="6">Belongs to the insect chemoreceptor superfamily. Gustatory receptor (GR) family.</text>
</comment>
<feature type="transmembrane region" description="Helical" evidence="6">
    <location>
        <begin position="268"/>
        <end position="291"/>
    </location>
</feature>
<accession>A0A811VCC6</accession>
<reference evidence="7" key="1">
    <citation type="submission" date="2020-11" db="EMBL/GenBank/DDBJ databases">
        <authorList>
            <person name="Whitehead M."/>
        </authorList>
    </citation>
    <scope>NUCLEOTIDE SEQUENCE</scope>
    <source>
        <strain evidence="7">EGII</strain>
    </source>
</reference>
<feature type="transmembrane region" description="Helical" evidence="6">
    <location>
        <begin position="173"/>
        <end position="196"/>
    </location>
</feature>
<evidence type="ECO:0000256" key="6">
    <source>
        <dbReference type="RuleBase" id="RU363108"/>
    </source>
</evidence>
<gene>
    <name evidence="7" type="ORF">CCAP1982_LOCUS19939</name>
</gene>
<evidence type="ECO:0000256" key="2">
    <source>
        <dbReference type="ARBA" id="ARBA00022475"/>
    </source>
</evidence>
<evidence type="ECO:0000256" key="3">
    <source>
        <dbReference type="ARBA" id="ARBA00022692"/>
    </source>
</evidence>
<keyword evidence="6" id="KW-0675">Receptor</keyword>
<comment type="caution">
    <text evidence="6">Lacks conserved residue(s) required for the propagation of feature annotation.</text>
</comment>
<keyword evidence="2 6" id="KW-1003">Cell membrane</keyword>
<protein>
    <recommendedName>
        <fullName evidence="6">Gustatory receptor</fullName>
    </recommendedName>
</protein>
<proteinExistence type="inferred from homology"/>
<comment type="subcellular location">
    <subcellularLocation>
        <location evidence="1 6">Cell membrane</location>
        <topology evidence="1 6">Multi-pass membrane protein</topology>
    </subcellularLocation>
</comment>
<evidence type="ECO:0000313" key="8">
    <source>
        <dbReference type="Proteomes" id="UP000606786"/>
    </source>
</evidence>
<keyword evidence="6" id="KW-0807">Transducer</keyword>
<dbReference type="GO" id="GO:0005886">
    <property type="term" value="C:plasma membrane"/>
    <property type="evidence" value="ECO:0007669"/>
    <property type="project" value="UniProtKB-SubCell"/>
</dbReference>
<name>A0A811VCC6_CERCA</name>
<evidence type="ECO:0000256" key="5">
    <source>
        <dbReference type="ARBA" id="ARBA00023136"/>
    </source>
</evidence>
<keyword evidence="5 6" id="KW-0472">Membrane</keyword>
<feature type="transmembrane region" description="Helical" evidence="6">
    <location>
        <begin position="20"/>
        <end position="37"/>
    </location>
</feature>
<keyword evidence="8" id="KW-1185">Reference proteome</keyword>
<evidence type="ECO:0000256" key="1">
    <source>
        <dbReference type="ARBA" id="ARBA00004651"/>
    </source>
</evidence>
<dbReference type="EMBL" id="CAJHJT010000056">
    <property type="protein sequence ID" value="CAD7011829.1"/>
    <property type="molecule type" value="Genomic_DNA"/>
</dbReference>
<sequence>MVHPTGHLLTRRLHYFTLRIAYYHGLCAGFMPSHYNWHNGELHQSQLYLIYSGCIQLGFALGTPYAYRKYLEKSSEIFGDEVKHWTDILTNSGRYLTFTMLSLFVWMRRRKMFELWSVFWRLERRYERILLADDGNTTMHTRWLLLYYFWTQHIVTPLTSIYVLLQFPCQTNAHIVMTFISWALSTVQVMLAYYTLCLHCHLLQKFEAINCELQCVLTALRNLASFGRRIAVPARLRLLTQRLSCLANAHFAYFRLTQRLLGFGQLPFLLILIKCFIVNMTGMHTCVWHIFHFSSLYNLVALLLVVVLYGSLAPSIAGLTWLLSSCNRSGQILRDANVLVALRDNYELMAVLDRFAVYLRSHRLRYIVCGLLDFDLQQCFSLIVVVLVQVTVLIQFDMEGEIIKI</sequence>
<organism evidence="7 8">
    <name type="scientific">Ceratitis capitata</name>
    <name type="common">Mediterranean fruit fly</name>
    <name type="synonym">Tephritis capitata</name>
    <dbReference type="NCBI Taxonomy" id="7213"/>
    <lineage>
        <taxon>Eukaryota</taxon>
        <taxon>Metazoa</taxon>
        <taxon>Ecdysozoa</taxon>
        <taxon>Arthropoda</taxon>
        <taxon>Hexapoda</taxon>
        <taxon>Insecta</taxon>
        <taxon>Pterygota</taxon>
        <taxon>Neoptera</taxon>
        <taxon>Endopterygota</taxon>
        <taxon>Diptera</taxon>
        <taxon>Brachycera</taxon>
        <taxon>Muscomorpha</taxon>
        <taxon>Tephritoidea</taxon>
        <taxon>Tephritidae</taxon>
        <taxon>Ceratitis</taxon>
        <taxon>Ceratitis</taxon>
    </lineage>
</organism>
<dbReference type="AlphaFoldDB" id="A0A811VCC6"/>
<feature type="transmembrane region" description="Helical" evidence="6">
    <location>
        <begin position="145"/>
        <end position="167"/>
    </location>
</feature>
<comment type="caution">
    <text evidence="7">The sequence shown here is derived from an EMBL/GenBank/DDBJ whole genome shotgun (WGS) entry which is preliminary data.</text>
</comment>